<evidence type="ECO:0000256" key="1">
    <source>
        <dbReference type="ARBA" id="ARBA00004651"/>
    </source>
</evidence>
<keyword evidence="7" id="KW-0811">Translocation</keyword>
<dbReference type="HAMAP" id="MF_01463_B">
    <property type="entry name" value="SecD_B"/>
    <property type="match status" value="1"/>
</dbReference>
<evidence type="ECO:0000259" key="13">
    <source>
        <dbReference type="Pfam" id="PF22599"/>
    </source>
</evidence>
<accession>A0A6J6GIC4</accession>
<dbReference type="PANTHER" id="PTHR30081:SF1">
    <property type="entry name" value="PROTEIN TRANSLOCASE SUBUNIT SECD"/>
    <property type="match status" value="1"/>
</dbReference>
<evidence type="ECO:0000259" key="12">
    <source>
        <dbReference type="Pfam" id="PF21760"/>
    </source>
</evidence>
<protein>
    <submittedName>
        <fullName evidence="14">Unannotated protein</fullName>
    </submittedName>
</protein>
<reference evidence="14" key="1">
    <citation type="submission" date="2020-05" db="EMBL/GenBank/DDBJ databases">
        <authorList>
            <person name="Chiriac C."/>
            <person name="Salcher M."/>
            <person name="Ghai R."/>
            <person name="Kavagutti S V."/>
        </authorList>
    </citation>
    <scope>NUCLEOTIDE SEQUENCE</scope>
</reference>
<dbReference type="GO" id="GO:0015450">
    <property type="term" value="F:protein-transporting ATPase activity"/>
    <property type="evidence" value="ECO:0007669"/>
    <property type="project" value="InterPro"/>
</dbReference>
<comment type="subcellular location">
    <subcellularLocation>
        <location evidence="1">Cell membrane</location>
        <topology evidence="1">Multi-pass membrane protein</topology>
    </subcellularLocation>
</comment>
<dbReference type="NCBIfam" id="TIGR01129">
    <property type="entry name" value="secD"/>
    <property type="match status" value="1"/>
</dbReference>
<keyword evidence="6 10" id="KW-1133">Transmembrane helix</keyword>
<keyword evidence="3" id="KW-1003">Cell membrane</keyword>
<keyword evidence="2" id="KW-0813">Transport</keyword>
<feature type="domain" description="SecDF P1 head subdomain" evidence="13">
    <location>
        <begin position="218"/>
        <end position="330"/>
    </location>
</feature>
<sequence length="573" mass="60720">MSDSSSSKKSRNRLALLLVIFIAFAALITGAKLTNVPGSTFVPELALDLQGGTQVILKPNIDGGKSASTEQLKQAVDIIRQRIDSTGVSEAQIVTQGDGKEAAIVVSIPGKPSESTLELIKASAKLEFRPVLVTGVGATALVTPAPTKDNPKPTPTLPSSTPIATSTGKPTDNSDLNWVTAELQAEYESLDCATSFRAPGQVDDPAKPIVTCDRERTTKFILGPVELDGTDISKALSNPVTTSNGASTGAYAVDLTFSDAGGSKFGKVTERLFPLSSPRNQFAVTIDGYIVTAPAIQAVITTGTAQITGNFTQDSADALANQLKYGSLPIGFQVESQENISATLGTQQLQSGLIAGVIGMLLVLIYSLFQYRALASVTIGSLVVAAGLTYLAITLLSWRMDYRLSLSGVAGLIVAIGITADSFIVYFERVRDELRDGRPLAVAVESGWKRAWRTILVSDVVSLLAAGTLYFLTVGNVRGFAFTLGLTTLIDLAVVVLFTVPLLTLLARLKFFSSGHPWSGFQVEALSGDKYKGRFSFRSVDQSVARNRKSAAESQKRQTIAERKAASNDGGDK</sequence>
<dbReference type="InterPro" id="IPR055344">
    <property type="entry name" value="SecD_SecF_C_bact"/>
</dbReference>
<feature type="transmembrane region" description="Helical" evidence="10">
    <location>
        <begin position="404"/>
        <end position="427"/>
    </location>
</feature>
<feature type="transmembrane region" description="Helical" evidence="10">
    <location>
        <begin position="349"/>
        <end position="369"/>
    </location>
</feature>
<dbReference type="Pfam" id="PF02355">
    <property type="entry name" value="SecD_SecF_C"/>
    <property type="match status" value="1"/>
</dbReference>
<feature type="region of interest" description="Disordered" evidence="9">
    <location>
        <begin position="548"/>
        <end position="573"/>
    </location>
</feature>
<proteinExistence type="inferred from homology"/>
<feature type="domain" description="Protein export membrane protein SecD/SecF C-terminal" evidence="11">
    <location>
        <begin position="332"/>
        <end position="506"/>
    </location>
</feature>
<dbReference type="GO" id="GO:0006886">
    <property type="term" value="P:intracellular protein transport"/>
    <property type="evidence" value="ECO:0007669"/>
    <property type="project" value="InterPro"/>
</dbReference>
<evidence type="ECO:0000256" key="7">
    <source>
        <dbReference type="ARBA" id="ARBA00023010"/>
    </source>
</evidence>
<dbReference type="SUPFAM" id="SSF82866">
    <property type="entry name" value="Multidrug efflux transporter AcrB transmembrane domain"/>
    <property type="match status" value="1"/>
</dbReference>
<feature type="compositionally biased region" description="Basic and acidic residues" evidence="9">
    <location>
        <begin position="550"/>
        <end position="573"/>
    </location>
</feature>
<dbReference type="InterPro" id="IPR005791">
    <property type="entry name" value="SecD"/>
</dbReference>
<dbReference type="InterPro" id="IPR048634">
    <property type="entry name" value="SecD_SecF_C"/>
</dbReference>
<evidence type="ECO:0000256" key="2">
    <source>
        <dbReference type="ARBA" id="ARBA00022448"/>
    </source>
</evidence>
<gene>
    <name evidence="14" type="ORF">UFOPK1843_00031</name>
</gene>
<feature type="domain" description="Protein translocase subunit SecDF P1" evidence="12">
    <location>
        <begin position="72"/>
        <end position="131"/>
    </location>
</feature>
<name>A0A6J6GIC4_9ZZZZ</name>
<feature type="region of interest" description="Disordered" evidence="9">
    <location>
        <begin position="144"/>
        <end position="175"/>
    </location>
</feature>
<evidence type="ECO:0000313" key="14">
    <source>
        <dbReference type="EMBL" id="CAB4599433.1"/>
    </source>
</evidence>
<dbReference type="EMBL" id="CAEZUR010000002">
    <property type="protein sequence ID" value="CAB4599433.1"/>
    <property type="molecule type" value="Genomic_DNA"/>
</dbReference>
<evidence type="ECO:0000256" key="4">
    <source>
        <dbReference type="ARBA" id="ARBA00022692"/>
    </source>
</evidence>
<keyword evidence="5" id="KW-0653">Protein transport</keyword>
<feature type="compositionally biased region" description="Low complexity" evidence="9">
    <location>
        <begin position="157"/>
        <end position="167"/>
    </location>
</feature>
<dbReference type="InterPro" id="IPR048631">
    <property type="entry name" value="SecD_1st"/>
</dbReference>
<dbReference type="GO" id="GO:0005886">
    <property type="term" value="C:plasma membrane"/>
    <property type="evidence" value="ECO:0007669"/>
    <property type="project" value="UniProtKB-SubCell"/>
</dbReference>
<dbReference type="NCBIfam" id="TIGR00916">
    <property type="entry name" value="2A0604s01"/>
    <property type="match status" value="1"/>
</dbReference>
<evidence type="ECO:0000256" key="3">
    <source>
        <dbReference type="ARBA" id="ARBA00022475"/>
    </source>
</evidence>
<organism evidence="14">
    <name type="scientific">freshwater metagenome</name>
    <dbReference type="NCBI Taxonomy" id="449393"/>
    <lineage>
        <taxon>unclassified sequences</taxon>
        <taxon>metagenomes</taxon>
        <taxon>ecological metagenomes</taxon>
    </lineage>
</organism>
<feature type="transmembrane region" description="Helical" evidence="10">
    <location>
        <begin position="376"/>
        <end position="398"/>
    </location>
</feature>
<evidence type="ECO:0000256" key="6">
    <source>
        <dbReference type="ARBA" id="ARBA00022989"/>
    </source>
</evidence>
<dbReference type="Gene3D" id="3.30.1360.200">
    <property type="match status" value="1"/>
</dbReference>
<dbReference type="Pfam" id="PF22599">
    <property type="entry name" value="SecDF_P1_head"/>
    <property type="match status" value="1"/>
</dbReference>
<evidence type="ECO:0000259" key="11">
    <source>
        <dbReference type="Pfam" id="PF02355"/>
    </source>
</evidence>
<evidence type="ECO:0000256" key="9">
    <source>
        <dbReference type="SAM" id="MobiDB-lite"/>
    </source>
</evidence>
<dbReference type="InterPro" id="IPR022813">
    <property type="entry name" value="SecD/SecF_arch_bac"/>
</dbReference>
<dbReference type="AlphaFoldDB" id="A0A6J6GIC4"/>
<feature type="transmembrane region" description="Helical" evidence="10">
    <location>
        <begin position="480"/>
        <end position="506"/>
    </location>
</feature>
<evidence type="ECO:0000256" key="5">
    <source>
        <dbReference type="ARBA" id="ARBA00022927"/>
    </source>
</evidence>
<evidence type="ECO:0000256" key="8">
    <source>
        <dbReference type="ARBA" id="ARBA00023136"/>
    </source>
</evidence>
<dbReference type="Gene3D" id="3.30.70.3220">
    <property type="match status" value="1"/>
</dbReference>
<keyword evidence="4 10" id="KW-0812">Transmembrane</keyword>
<dbReference type="PANTHER" id="PTHR30081">
    <property type="entry name" value="PROTEIN-EXPORT MEMBRANE PROTEIN SEC"/>
    <property type="match status" value="1"/>
</dbReference>
<keyword evidence="8 10" id="KW-0472">Membrane</keyword>
<feature type="transmembrane region" description="Helical" evidence="10">
    <location>
        <begin position="455"/>
        <end position="474"/>
    </location>
</feature>
<dbReference type="InterPro" id="IPR054384">
    <property type="entry name" value="SecDF_P1_head"/>
</dbReference>
<dbReference type="Pfam" id="PF21760">
    <property type="entry name" value="SecD_1st"/>
    <property type="match status" value="1"/>
</dbReference>
<evidence type="ECO:0000256" key="10">
    <source>
        <dbReference type="SAM" id="Phobius"/>
    </source>
</evidence>